<dbReference type="AlphaFoldDB" id="A0A1U7J1Z3"/>
<comment type="caution">
    <text evidence="1">The sequence shown here is derived from an EMBL/GenBank/DDBJ whole genome shotgun (WGS) entry which is preliminary data.</text>
</comment>
<dbReference type="OrthoDB" id="9182903at2"/>
<dbReference type="STRING" id="549789.NIES30_17345"/>
<keyword evidence="2" id="KW-1185">Reference proteome</keyword>
<accession>A0A1U7J1Z3</accession>
<sequence length="70" mass="8103">MSTTIFEATNAQYYALEKAKEVFGRQWKSKLKVCWETGMYPRSLSQYRAELQQVRSGGGPSWLSKFQFDG</sequence>
<gene>
    <name evidence="1" type="ORF">NIES30_17345</name>
</gene>
<organism evidence="1 2">
    <name type="scientific">Phormidium tenue NIES-30</name>
    <dbReference type="NCBI Taxonomy" id="549789"/>
    <lineage>
        <taxon>Bacteria</taxon>
        <taxon>Bacillati</taxon>
        <taxon>Cyanobacteriota</taxon>
        <taxon>Cyanophyceae</taxon>
        <taxon>Oscillatoriophycideae</taxon>
        <taxon>Oscillatoriales</taxon>
        <taxon>Oscillatoriaceae</taxon>
        <taxon>Phormidium</taxon>
    </lineage>
</organism>
<evidence type="ECO:0000313" key="1">
    <source>
        <dbReference type="EMBL" id="OKH46068.1"/>
    </source>
</evidence>
<reference evidence="1 2" key="1">
    <citation type="submission" date="2016-11" db="EMBL/GenBank/DDBJ databases">
        <title>Draft Genome Sequences of Nine Cyanobacterial Strains from Diverse Habitats.</title>
        <authorList>
            <person name="Zhu T."/>
            <person name="Hou S."/>
            <person name="Lu X."/>
            <person name="Hess W.R."/>
        </authorList>
    </citation>
    <scope>NUCLEOTIDE SEQUENCE [LARGE SCALE GENOMIC DNA]</scope>
    <source>
        <strain evidence="1 2">NIES-30</strain>
    </source>
</reference>
<evidence type="ECO:0000313" key="2">
    <source>
        <dbReference type="Proteomes" id="UP000185557"/>
    </source>
</evidence>
<dbReference type="RefSeq" id="WP_073609700.1">
    <property type="nucleotide sequence ID" value="NZ_MRCG01000014.1"/>
</dbReference>
<proteinExistence type="predicted"/>
<name>A0A1U7J1Z3_9CYAN</name>
<dbReference type="Proteomes" id="UP000185557">
    <property type="component" value="Unassembled WGS sequence"/>
</dbReference>
<dbReference type="EMBL" id="MRCG01000014">
    <property type="protein sequence ID" value="OKH46068.1"/>
    <property type="molecule type" value="Genomic_DNA"/>
</dbReference>
<protein>
    <submittedName>
        <fullName evidence="1">Uncharacterized protein</fullName>
    </submittedName>
</protein>